<evidence type="ECO:0000313" key="11">
    <source>
        <dbReference type="EMBL" id="CAA7259740.1"/>
    </source>
</evidence>
<dbReference type="GO" id="GO:0071037">
    <property type="term" value="P:nuclear polyadenylation-dependent snRNA catabolic process"/>
    <property type="evidence" value="ECO:0007669"/>
    <property type="project" value="TreeGrafter"/>
</dbReference>
<dbReference type="GO" id="GO:0071036">
    <property type="term" value="P:nuclear polyadenylation-dependent snoRNA catabolic process"/>
    <property type="evidence" value="ECO:0007669"/>
    <property type="project" value="TreeGrafter"/>
</dbReference>
<sequence length="573" mass="65169">MCSIRYYVILKKSLWCSSSPKVFSKPPIIMSRSAEIIDLTTDSPSQDKYDSDVELVITPTAPSNQESRKIRRKRCRKSCTSADPQDAASKSRINSPDRATDPDRRTKRKRNERGQDSDHEQQQNVKTAASDRGGNTAQSQDLFFIDLNRSHLPSNPPETLAFDQPLELDEQPSGKLLLPSHVVILGDTPVDIITQALPDSDEDDFIKYLEYDDRQTTIRYYNDPPSEAKTLDRTVCKNCGAEGEHKTSACPVQICLTCGARDEHSTRSCSISKVCFTCGMKGHINANCPNRRSARALMSTRESECDRCSESSHKTNECPTWWRLYEYFSVEEQAHILTHRQAKKDMKLGQGGEGYVADDEWCYNCGDCGHWGDDCEENTVNQTMREHSAFSLYNIMGGPFYDPDKKPMASTSRSHVRDWDQVDNMSGWGKGAPERVGRDGRMKSRAALERQARQVEDDQEDWFGKRSQRPSRSKSQPSGAPKKITFGKSLNQGRQYPSHDNGPPSLLARLGEIHPGESRSSHSDRRDRSRRNDSSKSHREYHRREDRPSSHYGDRDRHRQNDTGPRYRGGYSR</sequence>
<dbReference type="AlphaFoldDB" id="A0A8S0VT93"/>
<dbReference type="PROSITE" id="PS50158">
    <property type="entry name" value="ZF_CCHC"/>
    <property type="match status" value="2"/>
</dbReference>
<organism evidence="11 12">
    <name type="scientific">Cyclocybe aegerita</name>
    <name type="common">Black poplar mushroom</name>
    <name type="synonym">Agrocybe aegerita</name>
    <dbReference type="NCBI Taxonomy" id="1973307"/>
    <lineage>
        <taxon>Eukaryota</taxon>
        <taxon>Fungi</taxon>
        <taxon>Dikarya</taxon>
        <taxon>Basidiomycota</taxon>
        <taxon>Agaricomycotina</taxon>
        <taxon>Agaricomycetes</taxon>
        <taxon>Agaricomycetidae</taxon>
        <taxon>Agaricales</taxon>
        <taxon>Agaricineae</taxon>
        <taxon>Bolbitiaceae</taxon>
        <taxon>Cyclocybe</taxon>
    </lineage>
</organism>
<gene>
    <name evidence="11" type="ORF">AAE3_LOCUS2134</name>
</gene>
<feature type="domain" description="CCHC-type" evidence="10">
    <location>
        <begin position="275"/>
        <end position="290"/>
    </location>
</feature>
<dbReference type="GO" id="GO:0071031">
    <property type="term" value="P:nuclear mRNA surveillance of mRNA 3'-end processing"/>
    <property type="evidence" value="ECO:0007669"/>
    <property type="project" value="TreeGrafter"/>
</dbReference>
<feature type="region of interest" description="Disordered" evidence="9">
    <location>
        <begin position="58"/>
        <end position="136"/>
    </location>
</feature>
<keyword evidence="2" id="KW-0507">mRNA processing</keyword>
<keyword evidence="7" id="KW-0539">Nucleus</keyword>
<dbReference type="OrthoDB" id="7608935at2759"/>
<evidence type="ECO:0000313" key="12">
    <source>
        <dbReference type="Proteomes" id="UP000467700"/>
    </source>
</evidence>
<dbReference type="GO" id="GO:0006397">
    <property type="term" value="P:mRNA processing"/>
    <property type="evidence" value="ECO:0007669"/>
    <property type="project" value="UniProtKB-KW"/>
</dbReference>
<dbReference type="GO" id="GO:0071038">
    <property type="term" value="P:TRAMP-dependent tRNA surveillance pathway"/>
    <property type="evidence" value="ECO:0007669"/>
    <property type="project" value="TreeGrafter"/>
</dbReference>
<evidence type="ECO:0000256" key="6">
    <source>
        <dbReference type="ARBA" id="ARBA00022833"/>
    </source>
</evidence>
<dbReference type="GO" id="GO:0071035">
    <property type="term" value="P:nuclear polyadenylation-dependent rRNA catabolic process"/>
    <property type="evidence" value="ECO:0007669"/>
    <property type="project" value="TreeGrafter"/>
</dbReference>
<evidence type="ECO:0000256" key="2">
    <source>
        <dbReference type="ARBA" id="ARBA00022664"/>
    </source>
</evidence>
<dbReference type="InterPro" id="IPR001878">
    <property type="entry name" value="Znf_CCHC"/>
</dbReference>
<evidence type="ECO:0000256" key="5">
    <source>
        <dbReference type="ARBA" id="ARBA00022771"/>
    </source>
</evidence>
<dbReference type="SMART" id="SM00343">
    <property type="entry name" value="ZnF_C2HC"/>
    <property type="match status" value="5"/>
</dbReference>
<evidence type="ECO:0000256" key="4">
    <source>
        <dbReference type="ARBA" id="ARBA00022737"/>
    </source>
</evidence>
<feature type="compositionally biased region" description="Basic and acidic residues" evidence="9">
    <location>
        <begin position="112"/>
        <end position="121"/>
    </location>
</feature>
<keyword evidence="12" id="KW-1185">Reference proteome</keyword>
<feature type="domain" description="CCHC-type" evidence="10">
    <location>
        <begin position="362"/>
        <end position="377"/>
    </location>
</feature>
<proteinExistence type="predicted"/>
<dbReference type="SUPFAM" id="SSF57756">
    <property type="entry name" value="Retrovirus zinc finger-like domains"/>
    <property type="match status" value="2"/>
</dbReference>
<evidence type="ECO:0000256" key="9">
    <source>
        <dbReference type="SAM" id="MobiDB-lite"/>
    </source>
</evidence>
<accession>A0A8S0VT93</accession>
<evidence type="ECO:0000256" key="7">
    <source>
        <dbReference type="ARBA" id="ARBA00023242"/>
    </source>
</evidence>
<dbReference type="EMBL" id="CACVBS010000028">
    <property type="protein sequence ID" value="CAA7259740.1"/>
    <property type="molecule type" value="Genomic_DNA"/>
</dbReference>
<dbReference type="InterPro" id="IPR051644">
    <property type="entry name" value="TRAMP_AT-DNA-binding"/>
</dbReference>
<keyword evidence="4" id="KW-0677">Repeat</keyword>
<evidence type="ECO:0000259" key="10">
    <source>
        <dbReference type="PROSITE" id="PS50158"/>
    </source>
</evidence>
<dbReference type="PANTHER" id="PTHR46543">
    <property type="entry name" value="ZINC FINGER CCHC DOMAIN-CONTAINING PROTEIN 7"/>
    <property type="match status" value="1"/>
</dbReference>
<dbReference type="Proteomes" id="UP000467700">
    <property type="component" value="Unassembled WGS sequence"/>
</dbReference>
<dbReference type="InterPro" id="IPR036875">
    <property type="entry name" value="Znf_CCHC_sf"/>
</dbReference>
<dbReference type="PANTHER" id="PTHR46543:SF1">
    <property type="entry name" value="ZINC FINGER CCHC DOMAIN-CONTAINING PROTEIN 7"/>
    <property type="match status" value="1"/>
</dbReference>
<keyword evidence="5 8" id="KW-0863">Zinc-finger</keyword>
<evidence type="ECO:0000256" key="3">
    <source>
        <dbReference type="ARBA" id="ARBA00022723"/>
    </source>
</evidence>
<dbReference type="Gene3D" id="4.10.60.10">
    <property type="entry name" value="Zinc finger, CCHC-type"/>
    <property type="match status" value="2"/>
</dbReference>
<comment type="caution">
    <text evidence="11">The sequence shown here is derived from an EMBL/GenBank/DDBJ whole genome shotgun (WGS) entry which is preliminary data.</text>
</comment>
<protein>
    <recommendedName>
        <fullName evidence="10">CCHC-type domain-containing protein</fullName>
    </recommendedName>
</protein>
<evidence type="ECO:0000256" key="1">
    <source>
        <dbReference type="ARBA" id="ARBA00004123"/>
    </source>
</evidence>
<feature type="region of interest" description="Disordered" evidence="9">
    <location>
        <begin position="404"/>
        <end position="573"/>
    </location>
</feature>
<keyword evidence="3" id="KW-0479">Metal-binding</keyword>
<dbReference type="GO" id="GO:0003723">
    <property type="term" value="F:RNA binding"/>
    <property type="evidence" value="ECO:0007669"/>
    <property type="project" value="TreeGrafter"/>
</dbReference>
<reference evidence="11 12" key="1">
    <citation type="submission" date="2020-01" db="EMBL/GenBank/DDBJ databases">
        <authorList>
            <person name="Gupta K D."/>
        </authorList>
    </citation>
    <scope>NUCLEOTIDE SEQUENCE [LARGE SCALE GENOMIC DNA]</scope>
</reference>
<dbReference type="GO" id="GO:0071039">
    <property type="term" value="P:nuclear polyadenylation-dependent CUT catabolic process"/>
    <property type="evidence" value="ECO:0007669"/>
    <property type="project" value="TreeGrafter"/>
</dbReference>
<feature type="compositionally biased region" description="Polar residues" evidence="9">
    <location>
        <begin position="122"/>
        <end position="136"/>
    </location>
</feature>
<feature type="compositionally biased region" description="Basic and acidic residues" evidence="9">
    <location>
        <begin position="432"/>
        <end position="456"/>
    </location>
</feature>
<comment type="subcellular location">
    <subcellularLocation>
        <location evidence="1">Nucleus</location>
    </subcellularLocation>
</comment>
<dbReference type="GO" id="GO:0008270">
    <property type="term" value="F:zinc ion binding"/>
    <property type="evidence" value="ECO:0007669"/>
    <property type="project" value="UniProtKB-KW"/>
</dbReference>
<evidence type="ECO:0000256" key="8">
    <source>
        <dbReference type="PROSITE-ProRule" id="PRU00047"/>
    </source>
</evidence>
<feature type="compositionally biased region" description="Basic and acidic residues" evidence="9">
    <location>
        <begin position="511"/>
        <end position="561"/>
    </location>
</feature>
<keyword evidence="6" id="KW-0862">Zinc</keyword>
<name>A0A8S0VT93_CYCAE</name>
<dbReference type="GO" id="GO:0031499">
    <property type="term" value="C:TRAMP complex"/>
    <property type="evidence" value="ECO:0007669"/>
    <property type="project" value="TreeGrafter"/>
</dbReference>